<dbReference type="AlphaFoldDB" id="A0A2G9S5E3"/>
<feature type="region of interest" description="Disordered" evidence="1">
    <location>
        <begin position="273"/>
        <end position="316"/>
    </location>
</feature>
<protein>
    <recommendedName>
        <fullName evidence="2">Myb-like domain-containing protein</fullName>
    </recommendedName>
</protein>
<accession>A0A2G9S5E3</accession>
<keyword evidence="4" id="KW-1185">Reference proteome</keyword>
<reference evidence="4" key="1">
    <citation type="journal article" date="2017" name="Nat. Commun.">
        <title>The North American bullfrog draft genome provides insight into hormonal regulation of long noncoding RNA.</title>
        <authorList>
            <person name="Hammond S.A."/>
            <person name="Warren R.L."/>
            <person name="Vandervalk B.P."/>
            <person name="Kucuk E."/>
            <person name="Khan H."/>
            <person name="Gibb E.A."/>
            <person name="Pandoh P."/>
            <person name="Kirk H."/>
            <person name="Zhao Y."/>
            <person name="Jones M."/>
            <person name="Mungall A.J."/>
            <person name="Coope R."/>
            <person name="Pleasance S."/>
            <person name="Moore R.A."/>
            <person name="Holt R.A."/>
            <person name="Round J.M."/>
            <person name="Ohora S."/>
            <person name="Walle B.V."/>
            <person name="Veldhoen N."/>
            <person name="Helbing C.C."/>
            <person name="Birol I."/>
        </authorList>
    </citation>
    <scope>NUCLEOTIDE SEQUENCE [LARGE SCALE GENOMIC DNA]</scope>
</reference>
<evidence type="ECO:0000313" key="3">
    <source>
        <dbReference type="EMBL" id="PIO35347.1"/>
    </source>
</evidence>
<dbReference type="GO" id="GO:0005634">
    <property type="term" value="C:nucleus"/>
    <property type="evidence" value="ECO:0007669"/>
    <property type="project" value="TreeGrafter"/>
</dbReference>
<dbReference type="Pfam" id="PF13873">
    <property type="entry name" value="Myb_DNA-bind_5"/>
    <property type="match status" value="1"/>
</dbReference>
<organism evidence="3 4">
    <name type="scientific">Aquarana catesbeiana</name>
    <name type="common">American bullfrog</name>
    <name type="synonym">Rana catesbeiana</name>
    <dbReference type="NCBI Taxonomy" id="8400"/>
    <lineage>
        <taxon>Eukaryota</taxon>
        <taxon>Metazoa</taxon>
        <taxon>Chordata</taxon>
        <taxon>Craniata</taxon>
        <taxon>Vertebrata</taxon>
        <taxon>Euteleostomi</taxon>
        <taxon>Amphibia</taxon>
        <taxon>Batrachia</taxon>
        <taxon>Anura</taxon>
        <taxon>Neobatrachia</taxon>
        <taxon>Ranoidea</taxon>
        <taxon>Ranidae</taxon>
        <taxon>Aquarana</taxon>
    </lineage>
</organism>
<dbReference type="PROSITE" id="PS50090">
    <property type="entry name" value="MYB_LIKE"/>
    <property type="match status" value="1"/>
</dbReference>
<feature type="domain" description="Myb-like" evidence="2">
    <location>
        <begin position="69"/>
        <end position="141"/>
    </location>
</feature>
<dbReference type="EMBL" id="KV925719">
    <property type="protein sequence ID" value="PIO35347.1"/>
    <property type="molecule type" value="Genomic_DNA"/>
</dbReference>
<evidence type="ECO:0000259" key="2">
    <source>
        <dbReference type="PROSITE" id="PS50090"/>
    </source>
</evidence>
<feature type="non-terminal residue" evidence="3">
    <location>
        <position position="1"/>
    </location>
</feature>
<evidence type="ECO:0000313" key="4">
    <source>
        <dbReference type="Proteomes" id="UP000228934"/>
    </source>
</evidence>
<dbReference type="OrthoDB" id="8117402at2759"/>
<dbReference type="Proteomes" id="UP000228934">
    <property type="component" value="Unassembled WGS sequence"/>
</dbReference>
<name>A0A2G9S5E3_AQUCT</name>
<dbReference type="PANTHER" id="PTHR23098">
    <property type="entry name" value="AGAP001331-PA-RELATED"/>
    <property type="match status" value="1"/>
</dbReference>
<evidence type="ECO:0000256" key="1">
    <source>
        <dbReference type="SAM" id="MobiDB-lite"/>
    </source>
</evidence>
<feature type="compositionally biased region" description="Polar residues" evidence="1">
    <location>
        <begin position="49"/>
        <end position="67"/>
    </location>
</feature>
<sequence length="424" mass="47115">QVTLKPIKQEEVDYIKVAVGSQRSDDATPRVTDNGEPPKGDIGAPPQFPVNQIPNLHGSNLPSSSSPGAPRLRIVKFTEKELDVLVDLVLENYSKLFGKESDITPSIAKNAMWQAIANEVSAVGVASRTSDKVKKRWKNAKRKMNEKLREAAAHVAETGRRPPPHLRLAPYEQRLRDFFKPEFSKEVDWNQDKEDQPEEVEADPIDLVHSENLEDTVFSPPMDSVHRKSLADTIFSPPMVLVHREFLAEAVFTPAIDSVHQESLAHSVFSPQCQELGEDSSKDSSEEPSIISPGDQLHCSDTMEDQEPALESEHQDQHFSVLNQTLHNLSSNQRESNVLMQEQNSILSQIAYSLSLLHIQQTEGLAALGNIIQQGVEAIHPASCVSTNTRTIDPTKVHAGLRRQVMGINRSNTDLPAPPKRKIT</sequence>
<feature type="region of interest" description="Disordered" evidence="1">
    <location>
        <begin position="18"/>
        <end position="68"/>
    </location>
</feature>
<proteinExistence type="predicted"/>
<dbReference type="PANTHER" id="PTHR23098:SF16">
    <property type="entry name" value="REGULATORY PROTEIN ZESTE"/>
    <property type="match status" value="1"/>
</dbReference>
<gene>
    <name evidence="3" type="ORF">AB205_0046850</name>
</gene>
<dbReference type="InterPro" id="IPR028002">
    <property type="entry name" value="Myb_DNA-bind_5"/>
</dbReference>
<dbReference type="InterPro" id="IPR001005">
    <property type="entry name" value="SANT/Myb"/>
</dbReference>